<dbReference type="RefSeq" id="WP_128776299.1">
    <property type="nucleotide sequence ID" value="NZ_RYFI01000003.1"/>
</dbReference>
<name>A0A4Q0MNI9_9HYPH</name>
<accession>A0A4Q0MNI9</accession>
<sequence>MASGPNGARGDSERSSREEVAAYVAAISRDLRDISRRNGLVTLGYLLDMAQLEADLAARGRDVEGRRRSEPGVDLA</sequence>
<organism evidence="1 2">
    <name type="scientific">Hansschlegelia zhihuaiae</name>
    <dbReference type="NCBI Taxonomy" id="405005"/>
    <lineage>
        <taxon>Bacteria</taxon>
        <taxon>Pseudomonadati</taxon>
        <taxon>Pseudomonadota</taxon>
        <taxon>Alphaproteobacteria</taxon>
        <taxon>Hyphomicrobiales</taxon>
        <taxon>Methylopilaceae</taxon>
        <taxon>Hansschlegelia</taxon>
    </lineage>
</organism>
<dbReference type="EMBL" id="RYFI01000003">
    <property type="protein sequence ID" value="RXF74649.1"/>
    <property type="molecule type" value="Genomic_DNA"/>
</dbReference>
<keyword evidence="2" id="KW-1185">Reference proteome</keyword>
<evidence type="ECO:0000313" key="1">
    <source>
        <dbReference type="EMBL" id="RXF74649.1"/>
    </source>
</evidence>
<protein>
    <submittedName>
        <fullName evidence="1">Uncharacterized protein</fullName>
    </submittedName>
</protein>
<dbReference type="Proteomes" id="UP000289708">
    <property type="component" value="Unassembled WGS sequence"/>
</dbReference>
<comment type="caution">
    <text evidence="1">The sequence shown here is derived from an EMBL/GenBank/DDBJ whole genome shotgun (WGS) entry which is preliminary data.</text>
</comment>
<dbReference type="AlphaFoldDB" id="A0A4Q0MNI9"/>
<reference evidence="1 2" key="1">
    <citation type="submission" date="2018-12" db="EMBL/GenBank/DDBJ databases">
        <title>bacterium Hansschlegelia zhihuaiae S113.</title>
        <authorList>
            <person name="He J."/>
        </authorList>
    </citation>
    <scope>NUCLEOTIDE SEQUENCE [LARGE SCALE GENOMIC DNA]</scope>
    <source>
        <strain evidence="1 2">S 113</strain>
    </source>
</reference>
<dbReference type="OrthoDB" id="8456023at2"/>
<evidence type="ECO:0000313" key="2">
    <source>
        <dbReference type="Proteomes" id="UP000289708"/>
    </source>
</evidence>
<proteinExistence type="predicted"/>
<gene>
    <name evidence="1" type="ORF">EK403_04450</name>
</gene>